<evidence type="ECO:0000313" key="3">
    <source>
        <dbReference type="Proteomes" id="UP000799324"/>
    </source>
</evidence>
<sequence length="356" mass="40693">MVKGVVTAVIAVLLSGLARALHSIAIESLPNAVSHPWRLNAMYCGCAIPITLGFQWYTDQSWIMLWEVLAFPALNFQDSLYPAPTAVEPVLDKQYNASLSHEIVISMYKEPIEDVRHLISTLHAMPEISSARVHIYIKDDSADLDGIKQMTNADEITVLPNIGREGETYLHHIINSWDTLARQTFFLQADVHNPREFYPRIRDFFDSRRTGMMSLGWSGNVCDCHSCGDRYMFTDRTSLFPEIHSRINNATTCSNVLLSYKGQFVVSAARIRGVPKKVYEDLWDAFVNPDSWAHQKEYTQDRFDSLDNPYFGFTMERIWNLLFQCSDMDVAWRCPTLLMGWRLGGNKADCQCFDPL</sequence>
<dbReference type="OrthoDB" id="28755at2759"/>
<organism evidence="2 3">
    <name type="scientific">Lophiostoma macrostomum CBS 122681</name>
    <dbReference type="NCBI Taxonomy" id="1314788"/>
    <lineage>
        <taxon>Eukaryota</taxon>
        <taxon>Fungi</taxon>
        <taxon>Dikarya</taxon>
        <taxon>Ascomycota</taxon>
        <taxon>Pezizomycotina</taxon>
        <taxon>Dothideomycetes</taxon>
        <taxon>Pleosporomycetidae</taxon>
        <taxon>Pleosporales</taxon>
        <taxon>Lophiostomataceae</taxon>
        <taxon>Lophiostoma</taxon>
    </lineage>
</organism>
<name>A0A6A6TMQ7_9PLEO</name>
<dbReference type="EMBL" id="MU004298">
    <property type="protein sequence ID" value="KAF2660736.1"/>
    <property type="molecule type" value="Genomic_DNA"/>
</dbReference>
<keyword evidence="3" id="KW-1185">Reference proteome</keyword>
<gene>
    <name evidence="2" type="ORF">K491DRAFT_41940</name>
</gene>
<dbReference type="AlphaFoldDB" id="A0A6A6TMQ7"/>
<dbReference type="PANTHER" id="PTHR37490">
    <property type="entry name" value="EXPRESSED PROTEIN"/>
    <property type="match status" value="1"/>
</dbReference>
<keyword evidence="1" id="KW-0732">Signal</keyword>
<dbReference type="PANTHER" id="PTHR37490:SF1">
    <property type="entry name" value="GLYCOSYLTRANSFERASE 2-LIKE DOMAIN-CONTAINING PROTEIN"/>
    <property type="match status" value="1"/>
</dbReference>
<evidence type="ECO:0008006" key="4">
    <source>
        <dbReference type="Google" id="ProtNLM"/>
    </source>
</evidence>
<evidence type="ECO:0000256" key="1">
    <source>
        <dbReference type="SAM" id="SignalP"/>
    </source>
</evidence>
<feature type="signal peptide" evidence="1">
    <location>
        <begin position="1"/>
        <end position="20"/>
    </location>
</feature>
<proteinExistence type="predicted"/>
<protein>
    <recommendedName>
        <fullName evidence="4">Glycosyltransferase family 2 protein</fullName>
    </recommendedName>
</protein>
<dbReference type="Proteomes" id="UP000799324">
    <property type="component" value="Unassembled WGS sequence"/>
</dbReference>
<accession>A0A6A6TMQ7</accession>
<reference evidence="2" key="1">
    <citation type="journal article" date="2020" name="Stud. Mycol.">
        <title>101 Dothideomycetes genomes: a test case for predicting lifestyles and emergence of pathogens.</title>
        <authorList>
            <person name="Haridas S."/>
            <person name="Albert R."/>
            <person name="Binder M."/>
            <person name="Bloem J."/>
            <person name="Labutti K."/>
            <person name="Salamov A."/>
            <person name="Andreopoulos B."/>
            <person name="Baker S."/>
            <person name="Barry K."/>
            <person name="Bills G."/>
            <person name="Bluhm B."/>
            <person name="Cannon C."/>
            <person name="Castanera R."/>
            <person name="Culley D."/>
            <person name="Daum C."/>
            <person name="Ezra D."/>
            <person name="Gonzalez J."/>
            <person name="Henrissat B."/>
            <person name="Kuo A."/>
            <person name="Liang C."/>
            <person name="Lipzen A."/>
            <person name="Lutzoni F."/>
            <person name="Magnuson J."/>
            <person name="Mondo S."/>
            <person name="Nolan M."/>
            <person name="Ohm R."/>
            <person name="Pangilinan J."/>
            <person name="Park H.-J."/>
            <person name="Ramirez L."/>
            <person name="Alfaro M."/>
            <person name="Sun H."/>
            <person name="Tritt A."/>
            <person name="Yoshinaga Y."/>
            <person name="Zwiers L.-H."/>
            <person name="Turgeon B."/>
            <person name="Goodwin S."/>
            <person name="Spatafora J."/>
            <person name="Crous P."/>
            <person name="Grigoriev I."/>
        </authorList>
    </citation>
    <scope>NUCLEOTIDE SEQUENCE</scope>
    <source>
        <strain evidence="2">CBS 122681</strain>
    </source>
</reference>
<feature type="chain" id="PRO_5025641873" description="Glycosyltransferase family 2 protein" evidence="1">
    <location>
        <begin position="21"/>
        <end position="356"/>
    </location>
</feature>
<evidence type="ECO:0000313" key="2">
    <source>
        <dbReference type="EMBL" id="KAF2660736.1"/>
    </source>
</evidence>